<proteinExistence type="predicted"/>
<protein>
    <submittedName>
        <fullName evidence="1">Uncharacterized protein</fullName>
    </submittedName>
</protein>
<dbReference type="EMBL" id="CM047585">
    <property type="protein sequence ID" value="KAI9910767.1"/>
    <property type="molecule type" value="Genomic_DNA"/>
</dbReference>
<gene>
    <name evidence="1" type="ORF">PsorP6_010463</name>
</gene>
<evidence type="ECO:0000313" key="1">
    <source>
        <dbReference type="EMBL" id="KAI9910767.1"/>
    </source>
</evidence>
<sequence>MLFDPRCVAYEGRLHADRCTAEYVGRASHDHDAACFRSSRAVAASARATQRLRYFYFETQIVATASTSDVALESRPVRINTALPASASASTPAREVHAMDMEDVPVRAQERDEAAAPGPGHGAFQSHMMHLWSRMERHHVRWRSDKKKFHHKIAVGFLVDVAEPARVGFHGPRVRGATNTHATLRETLEKLSEVLDPLAPAVATEEAAAARGDHEARKTSAPAIRHEDLGEMVHSVAYVGKSGRVIAHGRACLQCEKYGAGDVVGCGIMWDTKTFFFTLNGKFMGMLAARDVVDLDAFREEDDDDGEDDESEEETSTTSEMERGQERRDDRYEQVETHDVDEDKVLYAAVSLHGPGECIRAVFEPETFQFDLASFEQEIQKERQRALHADDSRRKKERAFRATEEGEGDTDDATMHMLVHEFFLYYGYENTYKAFERVAWPSESEGLSLNGEKSEDRVDIGPDALSVEAMEEETKEERVERDAELRLVAVKAHIMRQSLSLRHEVRQQIRGYRTAQALEVLEKHAATFVTPCRGYSRRVRKLLLSVRILCVMDALVHEEETNVSSRMGNGAHDSTQREERGGKGWHPESALGLARQLFRSLGETTTNGKRKRRDVASIQPWEDNEDVMLAMTLLLYDQMDSIPETSRAKKFLMSNFRDAVADELNLCLVMGEEYMMKEEHVSLLETFIRDLEALQQECLRLGCRVYPEHTDKASNDKCQSTSRQWKVPLSLVSLSSADSSSSPSEPDDNGDDEE</sequence>
<reference evidence="1 2" key="1">
    <citation type="journal article" date="2022" name="bioRxiv">
        <title>The genome of the oomycete Peronosclerospora sorghi, a cosmopolitan pathogen of maize and sorghum, is inflated with dispersed pseudogenes.</title>
        <authorList>
            <person name="Fletcher K."/>
            <person name="Martin F."/>
            <person name="Isakeit T."/>
            <person name="Cavanaugh K."/>
            <person name="Magill C."/>
            <person name="Michelmore R."/>
        </authorList>
    </citation>
    <scope>NUCLEOTIDE SEQUENCE [LARGE SCALE GENOMIC DNA]</scope>
    <source>
        <strain evidence="1">P6</strain>
    </source>
</reference>
<accession>A0ACC0VX34</accession>
<organism evidence="1 2">
    <name type="scientific">Peronosclerospora sorghi</name>
    <dbReference type="NCBI Taxonomy" id="230839"/>
    <lineage>
        <taxon>Eukaryota</taxon>
        <taxon>Sar</taxon>
        <taxon>Stramenopiles</taxon>
        <taxon>Oomycota</taxon>
        <taxon>Peronosporomycetes</taxon>
        <taxon>Peronosporales</taxon>
        <taxon>Peronosporaceae</taxon>
        <taxon>Peronosclerospora</taxon>
    </lineage>
</organism>
<dbReference type="Proteomes" id="UP001163321">
    <property type="component" value="Chromosome 6"/>
</dbReference>
<evidence type="ECO:0000313" key="2">
    <source>
        <dbReference type="Proteomes" id="UP001163321"/>
    </source>
</evidence>
<comment type="caution">
    <text evidence="1">The sequence shown here is derived from an EMBL/GenBank/DDBJ whole genome shotgun (WGS) entry which is preliminary data.</text>
</comment>
<keyword evidence="2" id="KW-1185">Reference proteome</keyword>
<name>A0ACC0VX34_9STRA</name>